<sequence>MRLCAVTDDGNGGQNAYYFVSKICLRSPGFSANKKRQCIVRV</sequence>
<accession>A0A6J4KI77</accession>
<name>A0A6J4KI77_9CYAN</name>
<gene>
    <name evidence="1" type="ORF">AVDCRST_MAG94-654</name>
</gene>
<dbReference type="AlphaFoldDB" id="A0A6J4KI77"/>
<dbReference type="EMBL" id="CADCTY010000219">
    <property type="protein sequence ID" value="CAA9305634.1"/>
    <property type="molecule type" value="Genomic_DNA"/>
</dbReference>
<organism evidence="1">
    <name type="scientific">uncultured Leptolyngbya sp</name>
    <dbReference type="NCBI Taxonomy" id="332963"/>
    <lineage>
        <taxon>Bacteria</taxon>
        <taxon>Bacillati</taxon>
        <taxon>Cyanobacteriota</taxon>
        <taxon>Cyanophyceae</taxon>
        <taxon>Leptolyngbyales</taxon>
        <taxon>Leptolyngbyaceae</taxon>
        <taxon>Leptolyngbya group</taxon>
        <taxon>Leptolyngbya</taxon>
        <taxon>environmental samples</taxon>
    </lineage>
</organism>
<protein>
    <submittedName>
        <fullName evidence="1">Uncharacterized protein</fullName>
    </submittedName>
</protein>
<reference evidence="1" key="1">
    <citation type="submission" date="2020-02" db="EMBL/GenBank/DDBJ databases">
        <authorList>
            <person name="Meier V. D."/>
        </authorList>
    </citation>
    <scope>NUCLEOTIDE SEQUENCE</scope>
    <source>
        <strain evidence="1">AVDCRST_MAG94</strain>
    </source>
</reference>
<proteinExistence type="predicted"/>
<evidence type="ECO:0000313" key="1">
    <source>
        <dbReference type="EMBL" id="CAA9305634.1"/>
    </source>
</evidence>